<feature type="compositionally biased region" description="Basic and acidic residues" evidence="1">
    <location>
        <begin position="2544"/>
        <end position="2560"/>
    </location>
</feature>
<feature type="compositionally biased region" description="Basic and acidic residues" evidence="1">
    <location>
        <begin position="2208"/>
        <end position="2368"/>
    </location>
</feature>
<organism evidence="2 3">
    <name type="scientific">Patiria miniata</name>
    <name type="common">Bat star</name>
    <name type="synonym">Asterina miniata</name>
    <dbReference type="NCBI Taxonomy" id="46514"/>
    <lineage>
        <taxon>Eukaryota</taxon>
        <taxon>Metazoa</taxon>
        <taxon>Echinodermata</taxon>
        <taxon>Eleutherozoa</taxon>
        <taxon>Asterozoa</taxon>
        <taxon>Asteroidea</taxon>
        <taxon>Valvatacea</taxon>
        <taxon>Valvatida</taxon>
        <taxon>Asterinidae</taxon>
        <taxon>Patiria</taxon>
    </lineage>
</organism>
<feature type="compositionally biased region" description="Low complexity" evidence="1">
    <location>
        <begin position="2426"/>
        <end position="2437"/>
    </location>
</feature>
<feature type="region of interest" description="Disordered" evidence="1">
    <location>
        <begin position="142"/>
        <end position="290"/>
    </location>
</feature>
<feature type="compositionally biased region" description="Basic and acidic residues" evidence="1">
    <location>
        <begin position="2027"/>
        <end position="2045"/>
    </location>
</feature>
<feature type="compositionally biased region" description="Polar residues" evidence="1">
    <location>
        <begin position="2062"/>
        <end position="2071"/>
    </location>
</feature>
<evidence type="ECO:0000313" key="2">
    <source>
        <dbReference type="EnsemblMetazoa" id="XP_038061599.1"/>
    </source>
</evidence>
<feature type="compositionally biased region" description="Basic and acidic residues" evidence="1">
    <location>
        <begin position="744"/>
        <end position="764"/>
    </location>
</feature>
<feature type="compositionally biased region" description="Polar residues" evidence="1">
    <location>
        <begin position="416"/>
        <end position="425"/>
    </location>
</feature>
<dbReference type="OMA" id="HREDSKE"/>
<protein>
    <submittedName>
        <fullName evidence="2">Uncharacterized protein</fullName>
    </submittedName>
</protein>
<feature type="compositionally biased region" description="Acidic residues" evidence="1">
    <location>
        <begin position="2471"/>
        <end position="2481"/>
    </location>
</feature>
<dbReference type="OrthoDB" id="10072679at2759"/>
<feature type="compositionally biased region" description="Polar residues" evidence="1">
    <location>
        <begin position="665"/>
        <end position="680"/>
    </location>
</feature>
<feature type="compositionally biased region" description="Basic and acidic residues" evidence="1">
    <location>
        <begin position="1459"/>
        <end position="1492"/>
    </location>
</feature>
<feature type="compositionally biased region" description="Basic and acidic residues" evidence="1">
    <location>
        <begin position="2128"/>
        <end position="2183"/>
    </location>
</feature>
<feature type="compositionally biased region" description="Polar residues" evidence="1">
    <location>
        <begin position="1984"/>
        <end position="1994"/>
    </location>
</feature>
<dbReference type="Proteomes" id="UP000887568">
    <property type="component" value="Unplaced"/>
</dbReference>
<feature type="compositionally biased region" description="Basic and acidic residues" evidence="1">
    <location>
        <begin position="990"/>
        <end position="1002"/>
    </location>
</feature>
<feature type="compositionally biased region" description="Polar residues" evidence="1">
    <location>
        <begin position="1882"/>
        <end position="1899"/>
    </location>
</feature>
<feature type="compositionally biased region" description="Basic and acidic residues" evidence="1">
    <location>
        <begin position="1223"/>
        <end position="1241"/>
    </location>
</feature>
<feature type="region of interest" description="Disordered" evidence="1">
    <location>
        <begin position="910"/>
        <end position="947"/>
    </location>
</feature>
<feature type="compositionally biased region" description="Polar residues" evidence="1">
    <location>
        <begin position="329"/>
        <end position="341"/>
    </location>
</feature>
<feature type="region of interest" description="Disordered" evidence="1">
    <location>
        <begin position="1028"/>
        <end position="1108"/>
    </location>
</feature>
<feature type="compositionally biased region" description="Basic and acidic residues" evidence="1">
    <location>
        <begin position="1830"/>
        <end position="1839"/>
    </location>
</feature>
<feature type="compositionally biased region" description="Basic and acidic residues" evidence="1">
    <location>
        <begin position="432"/>
        <end position="443"/>
    </location>
</feature>
<feature type="compositionally biased region" description="Basic and acidic residues" evidence="1">
    <location>
        <begin position="722"/>
        <end position="736"/>
    </location>
</feature>
<feature type="compositionally biased region" description="Basic and acidic residues" evidence="1">
    <location>
        <begin position="2513"/>
        <end position="2527"/>
    </location>
</feature>
<feature type="compositionally biased region" description="Polar residues" evidence="1">
    <location>
        <begin position="1575"/>
        <end position="1587"/>
    </location>
</feature>
<feature type="compositionally biased region" description="Basic and acidic residues" evidence="1">
    <location>
        <begin position="1300"/>
        <end position="1316"/>
    </location>
</feature>
<keyword evidence="3" id="KW-1185">Reference proteome</keyword>
<feature type="compositionally biased region" description="Polar residues" evidence="1">
    <location>
        <begin position="1698"/>
        <end position="1709"/>
    </location>
</feature>
<feature type="compositionally biased region" description="Basic and acidic residues" evidence="1">
    <location>
        <begin position="383"/>
        <end position="406"/>
    </location>
</feature>
<feature type="compositionally biased region" description="Basic and acidic residues" evidence="1">
    <location>
        <begin position="166"/>
        <end position="191"/>
    </location>
</feature>
<feature type="compositionally biased region" description="Low complexity" evidence="1">
    <location>
        <begin position="1751"/>
        <end position="1772"/>
    </location>
</feature>
<feature type="compositionally biased region" description="Polar residues" evidence="1">
    <location>
        <begin position="2095"/>
        <end position="2104"/>
    </location>
</feature>
<feature type="compositionally biased region" description="Polar residues" evidence="1">
    <location>
        <begin position="274"/>
        <end position="283"/>
    </location>
</feature>
<feature type="compositionally biased region" description="Basic and acidic residues" evidence="1">
    <location>
        <begin position="2482"/>
        <end position="2492"/>
    </location>
</feature>
<feature type="compositionally biased region" description="Basic residues" evidence="1">
    <location>
        <begin position="492"/>
        <end position="502"/>
    </location>
</feature>
<feature type="compositionally biased region" description="Polar residues" evidence="1">
    <location>
        <begin position="1924"/>
        <end position="1945"/>
    </location>
</feature>
<feature type="compositionally biased region" description="Basic and acidic residues" evidence="1">
    <location>
        <begin position="252"/>
        <end position="273"/>
    </location>
</feature>
<feature type="compositionally biased region" description="Polar residues" evidence="1">
    <location>
        <begin position="1244"/>
        <end position="1255"/>
    </location>
</feature>
<feature type="compositionally biased region" description="Polar residues" evidence="1">
    <location>
        <begin position="449"/>
        <end position="463"/>
    </location>
</feature>
<name>A0A914AE16_PATMI</name>
<reference evidence="2" key="1">
    <citation type="submission" date="2022-11" db="UniProtKB">
        <authorList>
            <consortium name="EnsemblMetazoa"/>
        </authorList>
    </citation>
    <scope>IDENTIFICATION</scope>
</reference>
<feature type="compositionally biased region" description="Basic and acidic residues" evidence="1">
    <location>
        <begin position="199"/>
        <end position="239"/>
    </location>
</feature>
<feature type="compositionally biased region" description="Basic and acidic residues" evidence="1">
    <location>
        <begin position="1517"/>
        <end position="1546"/>
    </location>
</feature>
<feature type="compositionally biased region" description="Polar residues" evidence="1">
    <location>
        <begin position="478"/>
        <end position="488"/>
    </location>
</feature>
<feature type="region of interest" description="Disordered" evidence="1">
    <location>
        <begin position="987"/>
        <end position="1006"/>
    </location>
</feature>
<accession>A0A914AE16</accession>
<evidence type="ECO:0000313" key="3">
    <source>
        <dbReference type="Proteomes" id="UP000887568"/>
    </source>
</evidence>
<feature type="compositionally biased region" description="Basic and acidic residues" evidence="1">
    <location>
        <begin position="1"/>
        <end position="10"/>
    </location>
</feature>
<feature type="compositionally biased region" description="Low complexity" evidence="1">
    <location>
        <begin position="1962"/>
        <end position="1972"/>
    </location>
</feature>
<feature type="compositionally biased region" description="Basic and acidic residues" evidence="1">
    <location>
        <begin position="1359"/>
        <end position="1370"/>
    </location>
</feature>
<feature type="compositionally biased region" description="Basic and acidic residues" evidence="1">
    <location>
        <begin position="1714"/>
        <end position="1725"/>
    </location>
</feature>
<feature type="compositionally biased region" description="Basic and acidic residues" evidence="1">
    <location>
        <begin position="1668"/>
        <end position="1686"/>
    </location>
</feature>
<feature type="region of interest" description="Disordered" evidence="1">
    <location>
        <begin position="2513"/>
        <end position="2565"/>
    </location>
</feature>
<feature type="region of interest" description="Disordered" evidence="1">
    <location>
        <begin position="706"/>
        <end position="782"/>
    </location>
</feature>
<feature type="region of interest" description="Disordered" evidence="1">
    <location>
        <begin position="315"/>
        <end position="625"/>
    </location>
</feature>
<feature type="compositionally biased region" description="Basic and acidic residues" evidence="1">
    <location>
        <begin position="594"/>
        <end position="610"/>
    </location>
</feature>
<dbReference type="GeneID" id="119732232"/>
<feature type="compositionally biased region" description="Basic and acidic residues" evidence="1">
    <location>
        <begin position="1556"/>
        <end position="1571"/>
    </location>
</feature>
<feature type="compositionally biased region" description="Basic and acidic residues" evidence="1">
    <location>
        <begin position="1409"/>
        <end position="1435"/>
    </location>
</feature>
<feature type="compositionally biased region" description="Basic and acidic residues" evidence="1">
    <location>
        <begin position="142"/>
        <end position="152"/>
    </location>
</feature>
<evidence type="ECO:0000256" key="1">
    <source>
        <dbReference type="SAM" id="MobiDB-lite"/>
    </source>
</evidence>
<feature type="region of interest" description="Disordered" evidence="1">
    <location>
        <begin position="809"/>
        <end position="867"/>
    </location>
</feature>
<feature type="compositionally biased region" description="Polar residues" evidence="1">
    <location>
        <begin position="2004"/>
        <end position="2014"/>
    </location>
</feature>
<dbReference type="EnsemblMetazoa" id="XM_038205671.1">
    <property type="protein sequence ID" value="XP_038061599.1"/>
    <property type="gene ID" value="LOC119732232"/>
</dbReference>
<sequence>MADRVGHADCDTTEQGDQRSPGMEEGSLVRSKDEWGSIIDILHSIENTTQPSKPVPPTPSPAARLAPLSENIQAVEMAPSADGRQGQGLQQLDHLVRMMEQMCHLQKQNSRLREQTEYLNAIKDLQELRNESLVQNCKCEAQRHSSDLRGPDETFSEPESTVGDEMDTKRDSSPTRETRRASRSIKREPKIKGGKKRSRSLDPYRKDTTEPGEKDTDRERERGRPGIFSKFERMKEKLTTRRGSVKKHNTNKRMEDKQEEDVKANLFRHDPSSNEHFNLQMDGTETKSEDSGIFHVGLDEIVSLPRLAAELLPKSPDELSDNEDVFTPLQPSWNQANNFSMETRKGSDFSTGSSSEDYLDLKPKRTAPQLPQDDEPVVMRSPEQQRRRGDSEERAEKSSDEKENNVRRKMRVRRSASLQDNTSLNSDDDEFEKPAKTTWEVKEAPAVLQSDNSGRQSLQNSPSYDFEFSDASLDMHTGQDSASTSSLESKAAQKRKYFRKSHRVEEPTSPTTDQRFKVVAFEMRSPKSSPPEKKRHKVGWEKVKHAVTRKHIGDISKTKGTVSMDESLLRSSEEPSSPTDGSPPEDTLAGGKVRRLEVKKGDPKREKERGPPPQSSSTEAQSPLAIYESLQANLSEDFAKKMEKWDKKKQRHGATGTSPLEKAKQSSMDSCSSEAGTLPTSDLEAELQRGLTEDFYKKLAEWDKLRNQKGGGGAMSPNSPRTEPKQKQKGAKEGKKAAKGNKGTSKEKERDKSKTRDVGQRSKSPDASAGRKISPPTEAIYATENITVFAKQGGKLKLEGASKEFSKKYKEWEKKEKKKKNFPPLKTEEITTPVFDHAQALPPNFRDDATPPTPSSPTTNESTERDSGDLYVIAHATPVIVEPVYDNGDARIARAGEPIFRTQSAPPGAAAHTLNAVPQGERPSSQRVASNEDEVFAPGVSSSPPIPQERVNRLEQRNSFLAEQLKLDDVNLLAVQEEIVNMDEQIAEISGEKPEDRTDRRVSTCSSIGESALEAELSDIKMQIAQLEENLRKRPRHKGQHGVKGSDGVKGHGEVNSSPEADRKSGESTESADFTPLQLHVPTVEAQKKGGEEPTSEAETSFEAEVHSNLTEALEKSLQEREAIIKLLQARVDRQAQEINYLKSGGDMANLFKRAKSFTARDKKTFDPRAMKVVDILIEKPELNKVKMLSDDQSESSKSLKTDSTPSLETLHISAEDITIDDSTLKKQDKVEPSEDEKSMEIHPSQSVEAKSSKVSEMAPVDNVPPAQVTDVKKAQEEYPGLYGPIETKLKRRRSPSSESRPRPEDTQDTHAKDGSTTEASVTDSHAAVDSLLAKKIEGSPTEELVLRDGSISPRLKTRTGEQKDCEDRGPGSPSATSKKVTPKFELVKLADGLKSQAVELSPRTQRRRERESKQDAKRDGKVSPRSPREGRRSPGESPRASPQAGRQEKSGDSIIPRGKQESGESFSHSKHDKEERSSPNRPSRTTEHTSPKSEQPSAEKISQMKEIGKKISQRLSGRDEETKQDAKKDEEPKIQEQVKEEKQVSKDQSSAGQAESRRETSPEKQWDRKAKTGRTLSPESEPTFRSSNRERGSTPTGRERERRPSVENLRAAIERRQRSFSSDTADSDLESPSNAKKALEIRLSGRIGTERRDSSDSVGSNKQFPLEGKREPVLMRGREKKEDKSVSSLRRRFVTQEFGSTPNVTELSSLLAGRKEKERPREGCVKQMSQAFAVASLSEQGASDIRRSSKSSSVRSSPQSLSPASSTSSLSNIVASQIKRLQDKASSSPESPERRTSIQNKGTKDTVPSLYSLHGRLEHRQSLTNIADVRAKFDKKTESSTTSDSSPMASRTSSPARNPRKDPAKPTLVPSVAAARIKYTVSVSNSENSRSQGNSENSRSPKKSVSPHQNGSTRSQRRIAVIESSQAEKSTKSDSTVTFTINQNQKRRQNTSRGASRLEENNNNSNNNNRNFSGRAEVRRKGSSANQPDASNRPNKKQEETENQGATRKNSFSRNDKRRGSLPRQTESRESSRRGSLTKGKESPKAQARRASISKGKESPKNSSRRNSMTKARDSSNESSKGKIVSKDKEPSKDASSLRTPGSEQDEDERSRRRRRRRERNTTPEPPRPESKTDIDKPEVKASDVKSVKEKIKTGSEQDVKENVKGEIKKDVGTDNKPKANSENKQSSQSRVKSENKPEVKQAIPEAKQDFKPEAKQDVKPKVKPEVKPTVKPEVKPEAKPEAKPAVKPEVKPEAKPEAKPEVKPDRAQERRNRREERARRQKEREDEASKAKEEAARQKAEAARAKLKQEMEAARVKEEEAARLKAEKQTEEATKKASRVERRESKRAERRGTQREKSLGATDTKKTASPSDLMPSGSDASTHSIRRRQSKREEQKPSQVSAAAQKAVKPDSEEEDPNMPDVLAQAQKKASAESATGEEGRSPRAILTNSALRGAEAVIGHALPKSPPPEEEEPKEDAEDDRRSRKDATRRSRAINRGSRISRLDIFKRARSVDSSKASKERSPDRLLGGGGASSRACSMDRSGKNRDKSPGGEETRKGGSWLSKRTGSISNFLRPSNCHDMELWDELDECYCILQSCASIYRPAYEYEDMCQLRCLRETSILT</sequence>
<feature type="region of interest" description="Disordered" evidence="1">
    <location>
        <begin position="641"/>
        <end position="685"/>
    </location>
</feature>
<feature type="compositionally biased region" description="Polar residues" evidence="1">
    <location>
        <begin position="1620"/>
        <end position="1635"/>
    </location>
</feature>
<dbReference type="RefSeq" id="XP_038061599.1">
    <property type="nucleotide sequence ID" value="XM_038205671.1"/>
</dbReference>
<proteinExistence type="predicted"/>
<feature type="region of interest" description="Disordered" evidence="1">
    <location>
        <begin position="1188"/>
        <end position="2498"/>
    </location>
</feature>
<feature type="compositionally biased region" description="Basic and acidic residues" evidence="1">
    <location>
        <begin position="1588"/>
        <end position="1606"/>
    </location>
</feature>
<feature type="compositionally biased region" description="Polar residues" evidence="1">
    <location>
        <begin position="1848"/>
        <end position="1857"/>
    </location>
</feature>
<feature type="compositionally biased region" description="Polar residues" evidence="1">
    <location>
        <begin position="1196"/>
        <end position="1208"/>
    </location>
</feature>
<feature type="region of interest" description="Disordered" evidence="1">
    <location>
        <begin position="1"/>
        <end position="30"/>
    </location>
</feature>